<proteinExistence type="predicted"/>
<reference evidence="1" key="1">
    <citation type="submission" date="2019-06" db="EMBL/GenBank/DDBJ databases">
        <authorList>
            <person name="Murdoch R.W."/>
            <person name="Fathepure B."/>
        </authorList>
    </citation>
    <scope>NUCLEOTIDE SEQUENCE</scope>
</reference>
<evidence type="ECO:0000313" key="1">
    <source>
        <dbReference type="EMBL" id="QEA08144.1"/>
    </source>
</evidence>
<organism evidence="1">
    <name type="scientific">uncultured organism</name>
    <dbReference type="NCBI Taxonomy" id="155900"/>
    <lineage>
        <taxon>unclassified sequences</taxon>
        <taxon>environmental samples</taxon>
    </lineage>
</organism>
<protein>
    <submittedName>
        <fullName evidence="1">Uncharacterized protein</fullName>
    </submittedName>
</protein>
<dbReference type="EMBL" id="MN080029">
    <property type="protein sequence ID" value="QEA08144.1"/>
    <property type="molecule type" value="Genomic_DNA"/>
</dbReference>
<dbReference type="AlphaFoldDB" id="A0A5B8RKE0"/>
<sequence length="55" mass="6004">MTIWVVPPPRLPQPAVVALAVPTTLGANITEVWYWVMTNDAPMAPMASRASRKLS</sequence>
<accession>A0A5B8RKE0</accession>
<name>A0A5B8RKE0_9ZZZZ</name>
<gene>
    <name evidence="1" type="ORF">KBTEX_04522</name>
</gene>